<keyword evidence="3" id="KW-1185">Reference proteome</keyword>
<protein>
    <submittedName>
        <fullName evidence="2">FG-GAP repeat-containing protein</fullName>
    </submittedName>
</protein>
<accession>A0A8S4C4S9</accession>
<evidence type="ECO:0000313" key="2">
    <source>
        <dbReference type="EMBL" id="CAG7592824.1"/>
    </source>
</evidence>
<feature type="non-terminal residue" evidence="2">
    <location>
        <position position="1"/>
    </location>
</feature>
<proteinExistence type="predicted"/>
<dbReference type="InterPro" id="IPR028994">
    <property type="entry name" value="Integrin_alpha_N"/>
</dbReference>
<dbReference type="Pfam" id="PF01839">
    <property type="entry name" value="FG-GAP"/>
    <property type="match status" value="1"/>
</dbReference>
<evidence type="ECO:0000256" key="1">
    <source>
        <dbReference type="ARBA" id="ARBA00022729"/>
    </source>
</evidence>
<keyword evidence="1" id="KW-0732">Signal</keyword>
<dbReference type="Proteomes" id="UP000837675">
    <property type="component" value="Unassembled WGS sequence"/>
</dbReference>
<dbReference type="EMBL" id="CAJVAF010000292">
    <property type="protein sequence ID" value="CAG7592824.1"/>
    <property type="molecule type" value="Genomic_DNA"/>
</dbReference>
<dbReference type="InterPro" id="IPR013517">
    <property type="entry name" value="FG-GAP"/>
</dbReference>
<dbReference type="Gene3D" id="2.130.10.130">
    <property type="entry name" value="Integrin alpha, N-terminal"/>
    <property type="match status" value="1"/>
</dbReference>
<gene>
    <name evidence="2" type="ORF">MHYMCMPASI_00621</name>
</gene>
<dbReference type="AlphaFoldDB" id="A0A8S4C4S9"/>
<sequence>VFGKSSFTSPLELSSLNGNNGFIISGNKVFDFAGTSVFSAKDITAMEKVISLLELLVGLVGYGQAYIIFGKSSFITPLELSSLDGTNGLMINGISNWRQSRLLCCFCWRHKNNEDKNDIIIGAPGAGLGGNGQTGQVYIVY</sequence>
<name>A0A8S4C4S9_9ACAR</name>
<evidence type="ECO:0000313" key="3">
    <source>
        <dbReference type="Proteomes" id="UP000837675"/>
    </source>
</evidence>
<comment type="caution">
    <text evidence="2">The sequence shown here is derived from an EMBL/GenBank/DDBJ whole genome shotgun (WGS) entry which is preliminary data.</text>
</comment>
<reference evidence="2" key="1">
    <citation type="submission" date="2021-06" db="EMBL/GenBank/DDBJ databases">
        <authorList>
            <person name="Nardi T."/>
            <person name="Nardi T."/>
        </authorList>
    </citation>
    <scope>NUCLEOTIDE SEQUENCE</scope>
</reference>
<organism evidence="2 3">
    <name type="scientific">Hyalomma marginatum</name>
    <dbReference type="NCBI Taxonomy" id="34627"/>
    <lineage>
        <taxon>Eukaryota</taxon>
        <taxon>Metazoa</taxon>
        <taxon>Ecdysozoa</taxon>
        <taxon>Arthropoda</taxon>
        <taxon>Chelicerata</taxon>
        <taxon>Arachnida</taxon>
        <taxon>Acari</taxon>
        <taxon>Parasitiformes</taxon>
        <taxon>Ixodida</taxon>
        <taxon>Ixodoidea</taxon>
        <taxon>Ixodidae</taxon>
        <taxon>Hyalomminae</taxon>
        <taxon>Hyalomma</taxon>
    </lineage>
</organism>